<feature type="domain" description="HTH dtxR-type" evidence="12">
    <location>
        <begin position="21"/>
        <end position="82"/>
    </location>
</feature>
<sequence>MKENFHTVRGYENINSTRKLLTPAMEDYLEMIYRCSLEEKSIRLNKIAQMLNVRDSSASKMMKKLGDLALINYEKYGVIELTENGTTLGKYLLDRHIIIEKFLKYLGGRDEVLIETELIEHVISGETVENIKMLNMFLESNVDVLKKYNKFKNFNRGIK</sequence>
<comment type="subunit">
    <text evidence="3">Homodimer.</text>
</comment>
<dbReference type="Gene3D" id="1.10.60.10">
    <property type="entry name" value="Iron dependent repressor, metal binding and dimerisation domain"/>
    <property type="match status" value="1"/>
</dbReference>
<dbReference type="InterPro" id="IPR036421">
    <property type="entry name" value="Fe_dep_repressor_sf"/>
</dbReference>
<evidence type="ECO:0000313" key="13">
    <source>
        <dbReference type="EMBL" id="NFA44157.1"/>
    </source>
</evidence>
<dbReference type="Proteomes" id="UP000472355">
    <property type="component" value="Unassembled WGS sequence"/>
</dbReference>
<keyword evidence="4" id="KW-0963">Cytoplasm</keyword>
<protein>
    <recommendedName>
        <fullName evidence="11">Manganese transport regulator</fullName>
    </recommendedName>
</protein>
<comment type="subcellular location">
    <subcellularLocation>
        <location evidence="1">Cytoplasm</location>
    </subcellularLocation>
</comment>
<evidence type="ECO:0000256" key="11">
    <source>
        <dbReference type="ARBA" id="ARBA00032593"/>
    </source>
</evidence>
<reference evidence="13 16" key="1">
    <citation type="submission" date="2019-02" db="EMBL/GenBank/DDBJ databases">
        <title>Genome sequencing of Clostridium botulinum clinical isolates.</title>
        <authorList>
            <person name="Brunt J."/>
            <person name="Van Vliet A.H.M."/>
            <person name="Stringer S.C."/>
            <person name="Grant K.A."/>
            <person name="Carter A.C."/>
            <person name="Peck M.W."/>
        </authorList>
    </citation>
    <scope>NUCLEOTIDE SEQUENCE [LARGE SCALE GENOMIC DNA]</scope>
    <source>
        <strain evidence="13 16">H113700579</strain>
    </source>
</reference>
<dbReference type="AlphaFoldDB" id="A0A0C2NRB3"/>
<evidence type="ECO:0000256" key="7">
    <source>
        <dbReference type="ARBA" id="ARBA00023125"/>
    </source>
</evidence>
<dbReference type="PANTHER" id="PTHR33238">
    <property type="entry name" value="IRON (METAL) DEPENDENT REPRESSOR, DTXR FAMILY"/>
    <property type="match status" value="1"/>
</dbReference>
<evidence type="ECO:0000313" key="15">
    <source>
        <dbReference type="EMBL" id="NFN36163.1"/>
    </source>
</evidence>
<reference evidence="17 18" key="2">
    <citation type="submission" date="2019-04" db="EMBL/GenBank/DDBJ databases">
        <title>Genome sequencing of Clostridium botulinum Groups I-IV and Clostridium butyricum.</title>
        <authorList>
            <person name="Brunt J."/>
            <person name="Van Vliet A.H.M."/>
            <person name="Stringer S.C."/>
            <person name="Carter A.T."/>
            <person name="Peck M.W."/>
        </authorList>
    </citation>
    <scope>NUCLEOTIDE SEQUENCE [LARGE SCALE GENOMIC DNA]</scope>
    <source>
        <strain evidence="14 18">1605</strain>
        <strain evidence="15 17">CB-K-33E</strain>
    </source>
</reference>
<keyword evidence="5" id="KW-0678">Repressor</keyword>
<dbReference type="GO" id="GO:0003677">
    <property type="term" value="F:DNA binding"/>
    <property type="evidence" value="ECO:0007669"/>
    <property type="project" value="UniProtKB-KW"/>
</dbReference>
<organism evidence="13 16">
    <name type="scientific">Clostridium botulinum</name>
    <dbReference type="NCBI Taxonomy" id="1491"/>
    <lineage>
        <taxon>Bacteria</taxon>
        <taxon>Bacillati</taxon>
        <taxon>Bacillota</taxon>
        <taxon>Clostridia</taxon>
        <taxon>Eubacteriales</taxon>
        <taxon>Clostridiaceae</taxon>
        <taxon>Clostridium</taxon>
    </lineage>
</organism>
<dbReference type="Proteomes" id="UP000476820">
    <property type="component" value="Unassembled WGS sequence"/>
</dbReference>
<dbReference type="PANTHER" id="PTHR33238:SF11">
    <property type="entry name" value="TRANSCRIPTIONAL REGULATOR MNTR"/>
    <property type="match status" value="1"/>
</dbReference>
<evidence type="ECO:0000313" key="17">
    <source>
        <dbReference type="Proteomes" id="UP000473681"/>
    </source>
</evidence>
<evidence type="ECO:0000256" key="9">
    <source>
        <dbReference type="ARBA" id="ARBA00023163"/>
    </source>
</evidence>
<keyword evidence="6" id="KW-0805">Transcription regulation</keyword>
<evidence type="ECO:0000256" key="8">
    <source>
        <dbReference type="ARBA" id="ARBA00023159"/>
    </source>
</evidence>
<evidence type="ECO:0000259" key="12">
    <source>
        <dbReference type="PROSITE" id="PS50944"/>
    </source>
</evidence>
<dbReference type="GO" id="GO:0003700">
    <property type="term" value="F:DNA-binding transcription factor activity"/>
    <property type="evidence" value="ECO:0007669"/>
    <property type="project" value="InterPro"/>
</dbReference>
<comment type="caution">
    <text evidence="13">The sequence shown here is derived from an EMBL/GenBank/DDBJ whole genome shotgun (WGS) entry which is preliminary data.</text>
</comment>
<dbReference type="InterPro" id="IPR001367">
    <property type="entry name" value="Fe_dep_repressor"/>
</dbReference>
<evidence type="ECO:0000313" key="14">
    <source>
        <dbReference type="EMBL" id="NFF87602.1"/>
    </source>
</evidence>
<dbReference type="GO" id="GO:0046914">
    <property type="term" value="F:transition metal ion binding"/>
    <property type="evidence" value="ECO:0007669"/>
    <property type="project" value="InterPro"/>
</dbReference>
<dbReference type="EMBL" id="SGKU01000062">
    <property type="protein sequence ID" value="NFA44157.1"/>
    <property type="molecule type" value="Genomic_DNA"/>
</dbReference>
<name>A0A0C2NRB3_CLOBO</name>
<keyword evidence="7" id="KW-0238">DNA-binding</keyword>
<dbReference type="OrthoDB" id="9791355at2"/>
<evidence type="ECO:0000256" key="6">
    <source>
        <dbReference type="ARBA" id="ARBA00023015"/>
    </source>
</evidence>
<keyword evidence="8" id="KW-0010">Activator</keyword>
<dbReference type="RefSeq" id="WP_012450039.1">
    <property type="nucleotide sequence ID" value="NZ_CP010520.1"/>
</dbReference>
<dbReference type="InterPro" id="IPR050536">
    <property type="entry name" value="DtxR_MntR_Metal-Reg"/>
</dbReference>
<comment type="similarity">
    <text evidence="2">Belongs to the DtxR/MntR family.</text>
</comment>
<evidence type="ECO:0000256" key="2">
    <source>
        <dbReference type="ARBA" id="ARBA00007871"/>
    </source>
</evidence>
<proteinExistence type="inferred from homology"/>
<keyword evidence="9" id="KW-0804">Transcription</keyword>
<gene>
    <name evidence="13" type="ORF">EXM65_16685</name>
    <name evidence="14" type="ORF">FC774_06910</name>
    <name evidence="15" type="ORF">FDB51_13785</name>
</gene>
<dbReference type="SUPFAM" id="SSF46785">
    <property type="entry name" value="Winged helix' DNA-binding domain"/>
    <property type="match status" value="1"/>
</dbReference>
<dbReference type="Pfam" id="PF02742">
    <property type="entry name" value="Fe_dep_repr_C"/>
    <property type="match status" value="1"/>
</dbReference>
<evidence type="ECO:0000313" key="18">
    <source>
        <dbReference type="Proteomes" id="UP000476820"/>
    </source>
</evidence>
<dbReference type="SMART" id="SM00529">
    <property type="entry name" value="HTH_DTXR"/>
    <property type="match status" value="1"/>
</dbReference>
<dbReference type="InterPro" id="IPR036390">
    <property type="entry name" value="WH_DNA-bd_sf"/>
</dbReference>
<dbReference type="EMBL" id="SWOV01000014">
    <property type="protein sequence ID" value="NFF87602.1"/>
    <property type="molecule type" value="Genomic_DNA"/>
</dbReference>
<dbReference type="Pfam" id="PF01325">
    <property type="entry name" value="Fe_dep_repress"/>
    <property type="match status" value="1"/>
</dbReference>
<evidence type="ECO:0000256" key="1">
    <source>
        <dbReference type="ARBA" id="ARBA00004496"/>
    </source>
</evidence>
<dbReference type="GO" id="GO:0046983">
    <property type="term" value="F:protein dimerization activity"/>
    <property type="evidence" value="ECO:0007669"/>
    <property type="project" value="InterPro"/>
</dbReference>
<dbReference type="InterPro" id="IPR022689">
    <property type="entry name" value="Iron_dep_repressor"/>
</dbReference>
<evidence type="ECO:0000313" key="16">
    <source>
        <dbReference type="Proteomes" id="UP000472355"/>
    </source>
</evidence>
<keyword evidence="10" id="KW-0464">Manganese</keyword>
<dbReference type="Proteomes" id="UP000473681">
    <property type="component" value="Unassembled WGS sequence"/>
</dbReference>
<evidence type="ECO:0000256" key="5">
    <source>
        <dbReference type="ARBA" id="ARBA00022491"/>
    </source>
</evidence>
<dbReference type="GO" id="GO:0005737">
    <property type="term" value="C:cytoplasm"/>
    <property type="evidence" value="ECO:0007669"/>
    <property type="project" value="UniProtKB-SubCell"/>
</dbReference>
<dbReference type="InterPro" id="IPR022687">
    <property type="entry name" value="HTH_DTXR"/>
</dbReference>
<dbReference type="Gene3D" id="1.10.10.10">
    <property type="entry name" value="Winged helix-like DNA-binding domain superfamily/Winged helix DNA-binding domain"/>
    <property type="match status" value="1"/>
</dbReference>
<evidence type="ECO:0000256" key="4">
    <source>
        <dbReference type="ARBA" id="ARBA00022490"/>
    </source>
</evidence>
<dbReference type="EMBL" id="SWVK01000020">
    <property type="protein sequence ID" value="NFN36163.1"/>
    <property type="molecule type" value="Genomic_DNA"/>
</dbReference>
<evidence type="ECO:0000256" key="10">
    <source>
        <dbReference type="ARBA" id="ARBA00023211"/>
    </source>
</evidence>
<evidence type="ECO:0000256" key="3">
    <source>
        <dbReference type="ARBA" id="ARBA00011738"/>
    </source>
</evidence>
<dbReference type="InterPro" id="IPR036388">
    <property type="entry name" value="WH-like_DNA-bd_sf"/>
</dbReference>
<accession>A0A0C2NRB3</accession>
<dbReference type="SUPFAM" id="SSF47979">
    <property type="entry name" value="Iron-dependent repressor protein, dimerization domain"/>
    <property type="match status" value="1"/>
</dbReference>
<dbReference type="PROSITE" id="PS50944">
    <property type="entry name" value="HTH_DTXR"/>
    <property type="match status" value="1"/>
</dbReference>